<feature type="non-terminal residue" evidence="1">
    <location>
        <position position="210"/>
    </location>
</feature>
<feature type="non-terminal residue" evidence="1">
    <location>
        <position position="1"/>
    </location>
</feature>
<comment type="caution">
    <text evidence="1">The sequence shown here is derived from an EMBL/GenBank/DDBJ whole genome shotgun (WGS) entry which is preliminary data.</text>
</comment>
<evidence type="ECO:0000313" key="2">
    <source>
        <dbReference type="Proteomes" id="UP000789702"/>
    </source>
</evidence>
<dbReference type="EMBL" id="CAJVPU010015304">
    <property type="protein sequence ID" value="CAG8646007.1"/>
    <property type="molecule type" value="Genomic_DNA"/>
</dbReference>
<accession>A0ACA9NEC9</accession>
<sequence>TRTSKVLALGSKRKHIAISGLIKYEICQKLSGPNPPMQKELALDYDAQLKKEHSPGYPMIEEVLERWLQYAFARQMMLTDEVLIEKAKSIASNIGEQQFCGSNRCKCDKNILLLVDGTPVHCLEKNVKLNHICIEFLLQMPLCIFNLAYNFIHDKPNESPPAFTIRDAIYFVADAWQNVISNTISIKNEQLYELDDLIAELPINNPLSAS</sequence>
<organism evidence="1 2">
    <name type="scientific">Dentiscutata heterogama</name>
    <dbReference type="NCBI Taxonomy" id="1316150"/>
    <lineage>
        <taxon>Eukaryota</taxon>
        <taxon>Fungi</taxon>
        <taxon>Fungi incertae sedis</taxon>
        <taxon>Mucoromycota</taxon>
        <taxon>Glomeromycotina</taxon>
        <taxon>Glomeromycetes</taxon>
        <taxon>Diversisporales</taxon>
        <taxon>Gigasporaceae</taxon>
        <taxon>Dentiscutata</taxon>
    </lineage>
</organism>
<evidence type="ECO:0000313" key="1">
    <source>
        <dbReference type="EMBL" id="CAG8646007.1"/>
    </source>
</evidence>
<proteinExistence type="predicted"/>
<dbReference type="Proteomes" id="UP000789702">
    <property type="component" value="Unassembled WGS sequence"/>
</dbReference>
<keyword evidence="2" id="KW-1185">Reference proteome</keyword>
<protein>
    <submittedName>
        <fullName evidence="1">2464_t:CDS:1</fullName>
    </submittedName>
</protein>
<name>A0ACA9NEC9_9GLOM</name>
<reference evidence="1" key="1">
    <citation type="submission" date="2021-06" db="EMBL/GenBank/DDBJ databases">
        <authorList>
            <person name="Kallberg Y."/>
            <person name="Tangrot J."/>
            <person name="Rosling A."/>
        </authorList>
    </citation>
    <scope>NUCLEOTIDE SEQUENCE</scope>
    <source>
        <strain evidence="1">IL203A</strain>
    </source>
</reference>
<gene>
    <name evidence="1" type="ORF">DHETER_LOCUS9067</name>
</gene>